<dbReference type="Proteomes" id="UP001231189">
    <property type="component" value="Unassembled WGS sequence"/>
</dbReference>
<feature type="compositionally biased region" description="Polar residues" evidence="1">
    <location>
        <begin position="1"/>
        <end position="11"/>
    </location>
</feature>
<gene>
    <name evidence="2" type="ORF">QYE76_036553</name>
</gene>
<feature type="region of interest" description="Disordered" evidence="1">
    <location>
        <begin position="1"/>
        <end position="27"/>
    </location>
</feature>
<accession>A0AAD8R2N6</accession>
<proteinExistence type="predicted"/>
<feature type="region of interest" description="Disordered" evidence="1">
    <location>
        <begin position="77"/>
        <end position="100"/>
    </location>
</feature>
<feature type="compositionally biased region" description="Polar residues" evidence="1">
    <location>
        <begin position="163"/>
        <end position="172"/>
    </location>
</feature>
<reference evidence="2" key="1">
    <citation type="submission" date="2023-07" db="EMBL/GenBank/DDBJ databases">
        <title>A chromosome-level genome assembly of Lolium multiflorum.</title>
        <authorList>
            <person name="Chen Y."/>
            <person name="Copetti D."/>
            <person name="Kolliker R."/>
            <person name="Studer B."/>
        </authorList>
    </citation>
    <scope>NUCLEOTIDE SEQUENCE</scope>
    <source>
        <strain evidence="2">02402/16</strain>
        <tissue evidence="2">Leaf</tissue>
    </source>
</reference>
<evidence type="ECO:0000256" key="1">
    <source>
        <dbReference type="SAM" id="MobiDB-lite"/>
    </source>
</evidence>
<evidence type="ECO:0000313" key="2">
    <source>
        <dbReference type="EMBL" id="KAK1612880.1"/>
    </source>
</evidence>
<organism evidence="2 3">
    <name type="scientific">Lolium multiflorum</name>
    <name type="common">Italian ryegrass</name>
    <name type="synonym">Lolium perenne subsp. multiflorum</name>
    <dbReference type="NCBI Taxonomy" id="4521"/>
    <lineage>
        <taxon>Eukaryota</taxon>
        <taxon>Viridiplantae</taxon>
        <taxon>Streptophyta</taxon>
        <taxon>Embryophyta</taxon>
        <taxon>Tracheophyta</taxon>
        <taxon>Spermatophyta</taxon>
        <taxon>Magnoliopsida</taxon>
        <taxon>Liliopsida</taxon>
        <taxon>Poales</taxon>
        <taxon>Poaceae</taxon>
        <taxon>BOP clade</taxon>
        <taxon>Pooideae</taxon>
        <taxon>Poodae</taxon>
        <taxon>Poeae</taxon>
        <taxon>Poeae Chloroplast Group 2 (Poeae type)</taxon>
        <taxon>Loliodinae</taxon>
        <taxon>Loliinae</taxon>
        <taxon>Lolium</taxon>
    </lineage>
</organism>
<keyword evidence="3" id="KW-1185">Reference proteome</keyword>
<dbReference type="AlphaFoldDB" id="A0AAD8R2N6"/>
<protein>
    <submittedName>
        <fullName evidence="2">Uncharacterized protein</fullName>
    </submittedName>
</protein>
<feature type="region of interest" description="Disordered" evidence="1">
    <location>
        <begin position="159"/>
        <end position="229"/>
    </location>
</feature>
<evidence type="ECO:0000313" key="3">
    <source>
        <dbReference type="Proteomes" id="UP001231189"/>
    </source>
</evidence>
<feature type="compositionally biased region" description="Basic residues" evidence="1">
    <location>
        <begin position="187"/>
        <end position="204"/>
    </location>
</feature>
<name>A0AAD8R2N6_LOLMU</name>
<comment type="caution">
    <text evidence="2">The sequence shown here is derived from an EMBL/GenBank/DDBJ whole genome shotgun (WGS) entry which is preliminary data.</text>
</comment>
<sequence length="229" mass="24174">MDRASCSSGLKQTEARPAKSAALRRGRGSCEWRTGERRLRETCGGAHRRSGRTEAAGFWRTADGGDGRLGASHWRRYSGGGEVSRTGGAASSQRRGPPCGVSLLRGTVTAAKRHGRRPAALCSASSLGAWAKEMSGEGGGGIIGAEDVSLACVPREVEAQPCSDLSSGSTRLGTRRDDKGGPPVRGGKWKMGRRPKKAAQKRTRPHDQAGGGGRWESAWQPPTGVAMRR</sequence>
<dbReference type="EMBL" id="JAUUTY010000007">
    <property type="protein sequence ID" value="KAK1612880.1"/>
    <property type="molecule type" value="Genomic_DNA"/>
</dbReference>